<dbReference type="SMART" id="SM00543">
    <property type="entry name" value="MIF4G"/>
    <property type="match status" value="1"/>
</dbReference>
<feature type="compositionally biased region" description="Polar residues" evidence="8">
    <location>
        <begin position="1"/>
        <end position="11"/>
    </location>
</feature>
<evidence type="ECO:0000313" key="11">
    <source>
        <dbReference type="Proteomes" id="UP000242381"/>
    </source>
</evidence>
<sequence length="1379" mass="154951">MNKAIHNSENVRPNKFNYAQAARPNYPRNPSQPQQQQQRVEGAPSSDQQTEFKNSSTYSSSLTHGHGSFKRTYSSNMYKSKDSTYNNYKKPSVQLPMAPPTETTNIQFGSINQAYTPASTANGSNNKTGDIPVLKEVQFGSLPATDATLNRSQFRSQQQQQPKTEIPRSTRTTNDARLFTQPYAPRRDFNQGDFSNNNNNNNNRYYNNNRHNGNYKNGYNKSTGSQQNSYYNNNNNNNHNNNSSNNNTSNNHNSSTTSTNSTNSSNNIVSYQQYPQQQQQQQQPSQQSSTQPSSSTSPHLQPSIAPSSSHHRSPKIQQSPQLQQQQQSPQQHQVSPVHASPSNVNYTKKNASPNMAQSSQNIPATTTATWSPQFMPFYPQYPVPVAAYSNMAPNRSYVPPPAKKVIPIVNPNTGTAIDTTPMALSTTTATPVATKTEKFDFQIPQPNVSKRVEIVDPAIRDRELREKREREEAELEAKRKAEEERLEQERRAAEEKERLEREEKERLEREREEKERLEREEKERKEREEAERIEKERLAALEAERKKKQEEEEAQRKAEEEQELRRIKSELEAKKKKDEEERARSATVIDTSLASDHKPSLTQSPVSATPTPLINDRPIQLIEDPSTIKYPPNVQAPSKVDGKYIYSVEFLKLFSTLCKDTTADLSVVNEAVDTSKKYKTSGPSTGSNLNRERSSSHRTHSGDPSTFRMGSRDGRMEMGKFNTGRPLNPRSNSSGMFMERQPSGRGGGMGGRGMGRSTPNGMKIIRNPSQQASPALEPVAPLTKTENRWVPTVAVQQANDKAVSDSGLLSEEIITRKVKALLNKLTIEKFDSISEQIFNYAKQSEKEEDGMALRTVIKLTFEKACDEPAFASMWARLCHRMSSSMTNDIRDTSLLDDQGNPSCGVLLFRKYLFSRCQVEFEKGWKVNMPEADESAMLTDEYYAAAKAKRQGLGLIQFIGELFKLEMLSERIMYGCLIKLCNDPQNAGDEEAESLCKLLTTIGKTLDSKPKTSKWVDIVTARMKNEMMNSPKISSRVKFMIQDVFDLRKQNWVPRNASNQVGPTTLAKIHEMAEKDKEHKETNTVKRGNSNRGPFIPNQYNSNNNNMQRTGSFRGGRDYHGSNTSNNAGSPGNDGWNTVGSGSSSPVSDKSRANELSNFGKTDRSRSKNNLLGPSNSPFPSLTRNKAGSDSKGPNDGRASPAMNMFSALSNGDKPEERKKLQLLPRSTPADESNSTDSNDTATATAVTTSSKKLSDEVVKRKSKNIIDEYFGIRDKKELVECVKELDDVHYLEIFVEEMLTVVERKSEDVDTMADIMAYLLSEKLLDKQIYINAFKKFMEGYEDLLIDVPQAPKHVAKLLEASSLTSSDEGTEDIFKHLK</sequence>
<dbReference type="EMBL" id="KV921317">
    <property type="protein sequence ID" value="ORE19079.1"/>
    <property type="molecule type" value="Genomic_DNA"/>
</dbReference>
<feature type="compositionally biased region" description="Basic and acidic residues" evidence="8">
    <location>
        <begin position="1073"/>
        <end position="1083"/>
    </location>
</feature>
<dbReference type="FunFam" id="1.25.40.180:FF:000020">
    <property type="entry name" value="Eukaryotic translation initiation factor subunit"/>
    <property type="match status" value="1"/>
</dbReference>
<dbReference type="PANTHER" id="PTHR23253">
    <property type="entry name" value="EUKARYOTIC TRANSLATION INITIATION FACTOR 4 GAMMA"/>
    <property type="match status" value="1"/>
</dbReference>
<feature type="compositionally biased region" description="Low complexity" evidence="8">
    <location>
        <begin position="228"/>
        <end position="298"/>
    </location>
</feature>
<gene>
    <name evidence="10" type="ORF">BCV71DRAFT_249108</name>
</gene>
<feature type="compositionally biased region" description="Basic and acidic residues" evidence="8">
    <location>
        <begin position="467"/>
        <end position="584"/>
    </location>
</feature>
<dbReference type="Gene3D" id="1.25.40.180">
    <property type="match status" value="2"/>
</dbReference>
<feature type="compositionally biased region" description="Gly residues" evidence="8">
    <location>
        <begin position="744"/>
        <end position="754"/>
    </location>
</feature>
<keyword evidence="5" id="KW-0597">Phosphoprotein</keyword>
<feature type="region of interest" description="Disordered" evidence="8">
    <location>
        <begin position="1"/>
        <end position="74"/>
    </location>
</feature>
<dbReference type="SUPFAM" id="SSF101489">
    <property type="entry name" value="Eukaryotic initiation factor 4f subunit eIF4g, eIF4e-binding domain"/>
    <property type="match status" value="1"/>
</dbReference>
<feature type="compositionally biased region" description="Polar residues" evidence="8">
    <location>
        <begin position="45"/>
        <end position="63"/>
    </location>
</feature>
<feature type="compositionally biased region" description="Polar residues" evidence="8">
    <location>
        <begin position="1120"/>
        <end position="1137"/>
    </location>
</feature>
<keyword evidence="4" id="KW-0396">Initiation factor</keyword>
<comment type="similarity">
    <text evidence="2">Belongs to the eukaryotic initiation factor 4G family.</text>
</comment>
<feature type="compositionally biased region" description="Low complexity" evidence="8">
    <location>
        <begin position="196"/>
        <end position="221"/>
    </location>
</feature>
<dbReference type="Pfam" id="PF02847">
    <property type="entry name" value="MA3"/>
    <property type="match status" value="1"/>
</dbReference>
<dbReference type="PROSITE" id="PS51366">
    <property type="entry name" value="MI"/>
    <property type="match status" value="1"/>
</dbReference>
<dbReference type="Pfam" id="PF02854">
    <property type="entry name" value="MIF4G"/>
    <property type="match status" value="1"/>
</dbReference>
<evidence type="ECO:0000256" key="3">
    <source>
        <dbReference type="ARBA" id="ARBA00022490"/>
    </source>
</evidence>
<dbReference type="Proteomes" id="UP000242381">
    <property type="component" value="Unassembled WGS sequence"/>
</dbReference>
<evidence type="ECO:0000256" key="5">
    <source>
        <dbReference type="ARBA" id="ARBA00022553"/>
    </source>
</evidence>
<dbReference type="GO" id="GO:0003729">
    <property type="term" value="F:mRNA binding"/>
    <property type="evidence" value="ECO:0007669"/>
    <property type="project" value="TreeGrafter"/>
</dbReference>
<dbReference type="InterPro" id="IPR003890">
    <property type="entry name" value="MIF4G-like_typ-3"/>
</dbReference>
<comment type="subcellular location">
    <subcellularLocation>
        <location evidence="1">Cytoplasm</location>
    </subcellularLocation>
</comment>
<evidence type="ECO:0000259" key="9">
    <source>
        <dbReference type="PROSITE" id="PS51366"/>
    </source>
</evidence>
<dbReference type="InterPro" id="IPR003891">
    <property type="entry name" value="Initiation_fac_eIF4g_MI"/>
</dbReference>
<dbReference type="InterPro" id="IPR016024">
    <property type="entry name" value="ARM-type_fold"/>
</dbReference>
<feature type="compositionally biased region" description="Low complexity" evidence="8">
    <location>
        <begin position="317"/>
        <end position="338"/>
    </location>
</feature>
<feature type="compositionally biased region" description="Polar residues" evidence="8">
    <location>
        <begin position="588"/>
        <end position="612"/>
    </location>
</feature>
<feature type="region of interest" description="Disordered" evidence="8">
    <location>
        <begin position="676"/>
        <end position="776"/>
    </location>
</feature>
<feature type="compositionally biased region" description="Low complexity" evidence="8">
    <location>
        <begin position="151"/>
        <end position="161"/>
    </location>
</feature>
<dbReference type="OMA" id="QFYSVIT"/>
<feature type="compositionally biased region" description="Low complexity" evidence="8">
    <location>
        <begin position="1232"/>
        <end position="1250"/>
    </location>
</feature>
<keyword evidence="3" id="KW-0963">Cytoplasm</keyword>
<feature type="region of interest" description="Disordered" evidence="8">
    <location>
        <begin position="467"/>
        <end position="613"/>
    </location>
</feature>
<feature type="domain" description="MI" evidence="9">
    <location>
        <begin position="1257"/>
        <end position="1378"/>
    </location>
</feature>
<organism evidence="10 11">
    <name type="scientific">Rhizopus microsporus</name>
    <dbReference type="NCBI Taxonomy" id="58291"/>
    <lineage>
        <taxon>Eukaryota</taxon>
        <taxon>Fungi</taxon>
        <taxon>Fungi incertae sedis</taxon>
        <taxon>Mucoromycota</taxon>
        <taxon>Mucoromycotina</taxon>
        <taxon>Mucoromycetes</taxon>
        <taxon>Mucorales</taxon>
        <taxon>Mucorineae</taxon>
        <taxon>Rhizopodaceae</taxon>
        <taxon>Rhizopus</taxon>
    </lineage>
</organism>
<dbReference type="PANTHER" id="PTHR23253:SF9">
    <property type="entry name" value="EUKARYOTIC TRANSLATION INITIATION FACTOR 4 GAMMA 2"/>
    <property type="match status" value="1"/>
</dbReference>
<keyword evidence="6" id="KW-0694">RNA-binding</keyword>
<dbReference type="SMART" id="SM00544">
    <property type="entry name" value="MA3"/>
    <property type="match status" value="1"/>
</dbReference>
<feature type="region of interest" description="Disordered" evidence="8">
    <location>
        <begin position="150"/>
        <end position="362"/>
    </location>
</feature>
<protein>
    <recommendedName>
        <fullName evidence="9">MI domain-containing protein</fullName>
    </recommendedName>
</protein>
<evidence type="ECO:0000313" key="10">
    <source>
        <dbReference type="EMBL" id="ORE19079.1"/>
    </source>
</evidence>
<dbReference type="GO" id="GO:0010494">
    <property type="term" value="C:cytoplasmic stress granule"/>
    <property type="evidence" value="ECO:0007669"/>
    <property type="project" value="UniProtKB-ARBA"/>
</dbReference>
<feature type="compositionally biased region" description="Polar residues" evidence="8">
    <location>
        <begin position="340"/>
        <end position="362"/>
    </location>
</feature>
<evidence type="ECO:0000256" key="2">
    <source>
        <dbReference type="ARBA" id="ARBA00005775"/>
    </source>
</evidence>
<evidence type="ECO:0000256" key="7">
    <source>
        <dbReference type="ARBA" id="ARBA00022917"/>
    </source>
</evidence>
<dbReference type="SUPFAM" id="SSF48371">
    <property type="entry name" value="ARM repeat"/>
    <property type="match status" value="2"/>
</dbReference>
<evidence type="ECO:0000256" key="1">
    <source>
        <dbReference type="ARBA" id="ARBA00004496"/>
    </source>
</evidence>
<name>A0A1X0S4H0_RHIZD</name>
<feature type="compositionally biased region" description="Low complexity" evidence="8">
    <location>
        <begin position="23"/>
        <end position="39"/>
    </location>
</feature>
<accession>A0A1X0S4H0</accession>
<dbReference type="InterPro" id="IPR036211">
    <property type="entry name" value="eIF4G_eIF4E-bd_sf"/>
</dbReference>
<feature type="region of interest" description="Disordered" evidence="8">
    <location>
        <begin position="1073"/>
        <end position="1253"/>
    </location>
</feature>
<dbReference type="VEuPathDB" id="FungiDB:BCV72DRAFT_65016"/>
<dbReference type="GO" id="GO:0016281">
    <property type="term" value="C:eukaryotic translation initiation factor 4F complex"/>
    <property type="evidence" value="ECO:0007669"/>
    <property type="project" value="TreeGrafter"/>
</dbReference>
<evidence type="ECO:0000256" key="8">
    <source>
        <dbReference type="SAM" id="MobiDB-lite"/>
    </source>
</evidence>
<reference evidence="10 11" key="1">
    <citation type="journal article" date="2016" name="Proc. Natl. Acad. Sci. U.S.A.">
        <title>Lipid metabolic changes in an early divergent fungus govern the establishment of a mutualistic symbiosis with endobacteria.</title>
        <authorList>
            <person name="Lastovetsky O.A."/>
            <person name="Gaspar M.L."/>
            <person name="Mondo S.J."/>
            <person name="LaButti K.M."/>
            <person name="Sandor L."/>
            <person name="Grigoriev I.V."/>
            <person name="Henry S.A."/>
            <person name="Pawlowska T.E."/>
        </authorList>
    </citation>
    <scope>NUCLEOTIDE SEQUENCE [LARGE SCALE GENOMIC DNA]</scope>
    <source>
        <strain evidence="10 11">ATCC 11559</strain>
    </source>
</reference>
<keyword evidence="7" id="KW-0648">Protein biosynthesis</keyword>
<evidence type="ECO:0000256" key="6">
    <source>
        <dbReference type="ARBA" id="ARBA00022884"/>
    </source>
</evidence>
<dbReference type="GO" id="GO:0003743">
    <property type="term" value="F:translation initiation factor activity"/>
    <property type="evidence" value="ECO:0007669"/>
    <property type="project" value="UniProtKB-KW"/>
</dbReference>
<feature type="compositionally biased region" description="Low complexity" evidence="8">
    <location>
        <begin position="1138"/>
        <end position="1147"/>
    </location>
</feature>
<feature type="compositionally biased region" description="Polar residues" evidence="8">
    <location>
        <begin position="1167"/>
        <end position="1185"/>
    </location>
</feature>
<evidence type="ECO:0000256" key="4">
    <source>
        <dbReference type="ARBA" id="ARBA00022540"/>
    </source>
</evidence>
<proteinExistence type="inferred from homology"/>